<dbReference type="STRING" id="1301098.PKB_2663"/>
<dbReference type="OrthoDB" id="8686501at2"/>
<dbReference type="InterPro" id="IPR032710">
    <property type="entry name" value="NTF2-like_dom_sf"/>
</dbReference>
<dbReference type="eggNOG" id="ENOG502Z8TD">
    <property type="taxonomic scope" value="Bacteria"/>
</dbReference>
<dbReference type="Proteomes" id="UP000025241">
    <property type="component" value="Chromosome I"/>
</dbReference>
<evidence type="ECO:0000313" key="3">
    <source>
        <dbReference type="Proteomes" id="UP000025241"/>
    </source>
</evidence>
<dbReference type="RefSeq" id="WP_043252337.1">
    <property type="nucleotide sequence ID" value="NZ_HG322950.1"/>
</dbReference>
<evidence type="ECO:0000313" key="2">
    <source>
        <dbReference type="EMBL" id="CDF84010.1"/>
    </source>
</evidence>
<protein>
    <recommendedName>
        <fullName evidence="1">SnoaL-like domain-containing protein</fullName>
    </recommendedName>
</protein>
<feature type="domain" description="SnoaL-like" evidence="1">
    <location>
        <begin position="14"/>
        <end position="151"/>
    </location>
</feature>
<name>A0A024HG53_PSEKB</name>
<sequence length="168" mass="18666">MSQALEQLQARLARLEGEASVRRLMARYMDLCDVPRDSLALQSELAELFTEDAVWEGLGARAEQSFGRHQGREAVAAFVAGYLPPAEHFALNLHFIGSESIAVEEGGEKASGQWLMQQVSTYTDGRSELFGTRLNLDFRRVGEAWQISHFRTRRLLAMPLGALAEGKA</sequence>
<dbReference type="AlphaFoldDB" id="A0A024HG53"/>
<organism evidence="2 3">
    <name type="scientific">Pseudomonas knackmussii (strain DSM 6978 / CCUG 54928 / LMG 23759 / B13)</name>
    <dbReference type="NCBI Taxonomy" id="1301098"/>
    <lineage>
        <taxon>Bacteria</taxon>
        <taxon>Pseudomonadati</taxon>
        <taxon>Pseudomonadota</taxon>
        <taxon>Gammaproteobacteria</taxon>
        <taxon>Pseudomonadales</taxon>
        <taxon>Pseudomonadaceae</taxon>
        <taxon>Pseudomonas</taxon>
    </lineage>
</organism>
<proteinExistence type="predicted"/>
<dbReference type="PATRIC" id="fig|1301098.3.peg.2670"/>
<dbReference type="KEGG" id="pkc:PKB_2663"/>
<dbReference type="Gene3D" id="3.10.450.50">
    <property type="match status" value="1"/>
</dbReference>
<accession>A0A024HG53</accession>
<reference evidence="2 3" key="1">
    <citation type="submission" date="2013-03" db="EMBL/GenBank/DDBJ databases">
        <authorList>
            <person name="Linke B."/>
        </authorList>
    </citation>
    <scope>NUCLEOTIDE SEQUENCE [LARGE SCALE GENOMIC DNA]</scope>
    <source>
        <strain evidence="2 3">B13</strain>
    </source>
</reference>
<evidence type="ECO:0000259" key="1">
    <source>
        <dbReference type="Pfam" id="PF13577"/>
    </source>
</evidence>
<reference evidence="2 3" key="2">
    <citation type="submission" date="2014-05" db="EMBL/GenBank/DDBJ databases">
        <title>Genome sequence of the 3-chlorobenzoate degrading bacterium Pseudomonas knackmussii B13 shows multiple evidence for horizontal gene transfer.</title>
        <authorList>
            <person name="Miyazaki R."/>
            <person name="Bertelli C."/>
            <person name="Falquet L."/>
            <person name="Robinson-Rechavi M."/>
            <person name="Gharib W."/>
            <person name="Roy S."/>
            <person name="Van der Meer J.R."/>
        </authorList>
    </citation>
    <scope>NUCLEOTIDE SEQUENCE [LARGE SCALE GENOMIC DNA]</scope>
    <source>
        <strain evidence="2 3">B13</strain>
    </source>
</reference>
<dbReference type="EMBL" id="HG322950">
    <property type="protein sequence ID" value="CDF84010.1"/>
    <property type="molecule type" value="Genomic_DNA"/>
</dbReference>
<keyword evidence="3" id="KW-1185">Reference proteome</keyword>
<gene>
    <name evidence="2" type="ORF">PKB_2663</name>
</gene>
<dbReference type="Pfam" id="PF13577">
    <property type="entry name" value="SnoaL_4"/>
    <property type="match status" value="1"/>
</dbReference>
<dbReference type="CDD" id="cd00531">
    <property type="entry name" value="NTF2_like"/>
    <property type="match status" value="1"/>
</dbReference>
<dbReference type="HOGENOM" id="CLU_126588_0_0_6"/>
<dbReference type="InterPro" id="IPR037401">
    <property type="entry name" value="SnoaL-like"/>
</dbReference>
<dbReference type="SUPFAM" id="SSF54427">
    <property type="entry name" value="NTF2-like"/>
    <property type="match status" value="1"/>
</dbReference>